<keyword evidence="15" id="KW-1185">Reference proteome</keyword>
<reference evidence="14" key="1">
    <citation type="submission" date="2022-08" db="EMBL/GenBank/DDBJ databases">
        <authorList>
            <person name="Marques A."/>
        </authorList>
    </citation>
    <scope>NUCLEOTIDE SEQUENCE</scope>
    <source>
        <strain evidence="14">RhyPub2mFocal</strain>
        <tissue evidence="14">Leaves</tissue>
    </source>
</reference>
<evidence type="ECO:0000313" key="15">
    <source>
        <dbReference type="Proteomes" id="UP001140206"/>
    </source>
</evidence>
<dbReference type="EC" id="3.1.3.16" evidence="4"/>
<keyword evidence="7" id="KW-0460">Magnesium</keyword>
<dbReference type="InterPro" id="IPR000222">
    <property type="entry name" value="PP2C_BS"/>
</dbReference>
<dbReference type="GO" id="GO:0046872">
    <property type="term" value="F:metal ion binding"/>
    <property type="evidence" value="ECO:0007669"/>
    <property type="project" value="UniProtKB-KW"/>
</dbReference>
<keyword evidence="8 12" id="KW-0904">Protein phosphatase</keyword>
<evidence type="ECO:0000256" key="12">
    <source>
        <dbReference type="RuleBase" id="RU003465"/>
    </source>
</evidence>
<evidence type="ECO:0000256" key="5">
    <source>
        <dbReference type="ARBA" id="ARBA00022723"/>
    </source>
</evidence>
<dbReference type="PROSITE" id="PS01032">
    <property type="entry name" value="PPM_1"/>
    <property type="match status" value="1"/>
</dbReference>
<dbReference type="EMBL" id="JAMFTS010000001">
    <property type="protein sequence ID" value="KAJ4819416.1"/>
    <property type="molecule type" value="Genomic_DNA"/>
</dbReference>
<dbReference type="CDD" id="cd00143">
    <property type="entry name" value="PP2Cc"/>
    <property type="match status" value="1"/>
</dbReference>
<dbReference type="AlphaFoldDB" id="A0AAV8HVT1"/>
<dbReference type="PANTHER" id="PTHR47992">
    <property type="entry name" value="PROTEIN PHOSPHATASE"/>
    <property type="match status" value="1"/>
</dbReference>
<organism evidence="14 15">
    <name type="scientific">Rhynchospora pubera</name>
    <dbReference type="NCBI Taxonomy" id="906938"/>
    <lineage>
        <taxon>Eukaryota</taxon>
        <taxon>Viridiplantae</taxon>
        <taxon>Streptophyta</taxon>
        <taxon>Embryophyta</taxon>
        <taxon>Tracheophyta</taxon>
        <taxon>Spermatophyta</taxon>
        <taxon>Magnoliopsida</taxon>
        <taxon>Liliopsida</taxon>
        <taxon>Poales</taxon>
        <taxon>Cyperaceae</taxon>
        <taxon>Cyperoideae</taxon>
        <taxon>Rhynchosporeae</taxon>
        <taxon>Rhynchospora</taxon>
    </lineage>
</organism>
<dbReference type="InterPro" id="IPR036457">
    <property type="entry name" value="PPM-type-like_dom_sf"/>
</dbReference>
<sequence length="447" mass="48591">MKHTLPHYIGHRTYKSRDPITQTESDFLPGAASIKHHVSASDIPKTIPSTTRFSRVCADVTHSTPFLPRVPARLAPSPFLFLISHSYFLSFSSPLSFFLTSLSLSLLMDPDPSPSTMDPIHVAEAGPSSSIEGGATRAKCLGRRSRLTWGAAAAAGRQAEMEDAHAAAPEFLGISCGGAGGCAASAPPSESGEVSQLRFFGVYDGHGGSQVSQYCASRMHAAVQEEWERGTGNNEDSWQRRWEVAFERGFERVDEELIVNRVAPDVVGSTAVVAVVSGCQIICANCGDSRAVLCRGGQAVPLTIDHKPDREDELARIESTGGKVVNWGGPRVQAILAMSRAVGDRYLRPWVIAVPEITFHQRSEDDDCMILASDGLWDVVSNEEACDIAYRVLRRHRRNGLVGDATQVPAQAVAEYLLNLALRKQSSDNISVVVVDLKARSRRRTRQ</sequence>
<dbReference type="SMART" id="SM00332">
    <property type="entry name" value="PP2Cc"/>
    <property type="match status" value="1"/>
</dbReference>
<keyword evidence="5" id="KW-0479">Metal-binding</keyword>
<comment type="cofactor">
    <cofactor evidence="2">
        <name>Mg(2+)</name>
        <dbReference type="ChEBI" id="CHEBI:18420"/>
    </cofactor>
</comment>
<keyword evidence="6 12" id="KW-0378">Hydrolase</keyword>
<comment type="cofactor">
    <cofactor evidence="1">
        <name>Mn(2+)</name>
        <dbReference type="ChEBI" id="CHEBI:29035"/>
    </cofactor>
</comment>
<keyword evidence="9" id="KW-0464">Manganese</keyword>
<evidence type="ECO:0000256" key="1">
    <source>
        <dbReference type="ARBA" id="ARBA00001936"/>
    </source>
</evidence>
<protein>
    <recommendedName>
        <fullName evidence="4">protein-serine/threonine phosphatase</fullName>
        <ecNumber evidence="4">3.1.3.16</ecNumber>
    </recommendedName>
</protein>
<proteinExistence type="inferred from homology"/>
<evidence type="ECO:0000256" key="3">
    <source>
        <dbReference type="ARBA" id="ARBA00006702"/>
    </source>
</evidence>
<accession>A0AAV8HVT1</accession>
<dbReference type="SUPFAM" id="SSF81606">
    <property type="entry name" value="PP2C-like"/>
    <property type="match status" value="1"/>
</dbReference>
<evidence type="ECO:0000256" key="7">
    <source>
        <dbReference type="ARBA" id="ARBA00022842"/>
    </source>
</evidence>
<comment type="catalytic activity">
    <reaction evidence="11">
        <text>O-phospho-L-threonyl-[protein] + H2O = L-threonyl-[protein] + phosphate</text>
        <dbReference type="Rhea" id="RHEA:47004"/>
        <dbReference type="Rhea" id="RHEA-COMP:11060"/>
        <dbReference type="Rhea" id="RHEA-COMP:11605"/>
        <dbReference type="ChEBI" id="CHEBI:15377"/>
        <dbReference type="ChEBI" id="CHEBI:30013"/>
        <dbReference type="ChEBI" id="CHEBI:43474"/>
        <dbReference type="ChEBI" id="CHEBI:61977"/>
        <dbReference type="EC" id="3.1.3.16"/>
    </reaction>
</comment>
<dbReference type="InterPro" id="IPR015655">
    <property type="entry name" value="PP2C"/>
</dbReference>
<dbReference type="Proteomes" id="UP001140206">
    <property type="component" value="Chromosome 1"/>
</dbReference>
<dbReference type="Pfam" id="PF00481">
    <property type="entry name" value="PP2C"/>
    <property type="match status" value="1"/>
</dbReference>
<comment type="catalytic activity">
    <reaction evidence="10">
        <text>O-phospho-L-seryl-[protein] + H2O = L-seryl-[protein] + phosphate</text>
        <dbReference type="Rhea" id="RHEA:20629"/>
        <dbReference type="Rhea" id="RHEA-COMP:9863"/>
        <dbReference type="Rhea" id="RHEA-COMP:11604"/>
        <dbReference type="ChEBI" id="CHEBI:15377"/>
        <dbReference type="ChEBI" id="CHEBI:29999"/>
        <dbReference type="ChEBI" id="CHEBI:43474"/>
        <dbReference type="ChEBI" id="CHEBI:83421"/>
        <dbReference type="EC" id="3.1.3.16"/>
    </reaction>
</comment>
<feature type="domain" description="PPM-type phosphatase" evidence="13">
    <location>
        <begin position="148"/>
        <end position="437"/>
    </location>
</feature>
<dbReference type="Gene3D" id="3.60.40.10">
    <property type="entry name" value="PPM-type phosphatase domain"/>
    <property type="match status" value="1"/>
</dbReference>
<dbReference type="PROSITE" id="PS51746">
    <property type="entry name" value="PPM_2"/>
    <property type="match status" value="1"/>
</dbReference>
<evidence type="ECO:0000256" key="11">
    <source>
        <dbReference type="ARBA" id="ARBA00048336"/>
    </source>
</evidence>
<evidence type="ECO:0000256" key="6">
    <source>
        <dbReference type="ARBA" id="ARBA00022801"/>
    </source>
</evidence>
<evidence type="ECO:0000256" key="10">
    <source>
        <dbReference type="ARBA" id="ARBA00047761"/>
    </source>
</evidence>
<dbReference type="InterPro" id="IPR001932">
    <property type="entry name" value="PPM-type_phosphatase-like_dom"/>
</dbReference>
<evidence type="ECO:0000256" key="2">
    <source>
        <dbReference type="ARBA" id="ARBA00001946"/>
    </source>
</evidence>
<comment type="caution">
    <text evidence="14">The sequence shown here is derived from an EMBL/GenBank/DDBJ whole genome shotgun (WGS) entry which is preliminary data.</text>
</comment>
<evidence type="ECO:0000256" key="9">
    <source>
        <dbReference type="ARBA" id="ARBA00023211"/>
    </source>
</evidence>
<name>A0AAV8HVT1_9POAL</name>
<evidence type="ECO:0000313" key="14">
    <source>
        <dbReference type="EMBL" id="KAJ4819416.1"/>
    </source>
</evidence>
<dbReference type="SMART" id="SM00331">
    <property type="entry name" value="PP2C_SIG"/>
    <property type="match status" value="1"/>
</dbReference>
<evidence type="ECO:0000256" key="4">
    <source>
        <dbReference type="ARBA" id="ARBA00013081"/>
    </source>
</evidence>
<evidence type="ECO:0000259" key="13">
    <source>
        <dbReference type="PROSITE" id="PS51746"/>
    </source>
</evidence>
<evidence type="ECO:0000256" key="8">
    <source>
        <dbReference type="ARBA" id="ARBA00022912"/>
    </source>
</evidence>
<dbReference type="FunFam" id="3.60.40.10:FF:000041">
    <property type="entry name" value="Protein phosphatase 2C 51"/>
    <property type="match status" value="1"/>
</dbReference>
<gene>
    <name evidence="14" type="ORF">LUZ62_031982</name>
</gene>
<dbReference type="GO" id="GO:0004722">
    <property type="term" value="F:protein serine/threonine phosphatase activity"/>
    <property type="evidence" value="ECO:0007669"/>
    <property type="project" value="UniProtKB-EC"/>
</dbReference>
<comment type="similarity">
    <text evidence="3 12">Belongs to the PP2C family.</text>
</comment>